<sequence length="55" mass="6203">MGNNHHEDERYKKFYDRPPHGEVPKDQRVKEAKEGGNEPVEDGSDASATPDPSRP</sequence>
<dbReference type="EMBL" id="JAGIOE010000001">
    <property type="protein sequence ID" value="MBP2373211.1"/>
    <property type="molecule type" value="Genomic_DNA"/>
</dbReference>
<accession>A0ABS4WAZ6</accession>
<protein>
    <submittedName>
        <fullName evidence="2">Uncharacterized protein</fullName>
    </submittedName>
</protein>
<name>A0ABS4WAZ6_9MICC</name>
<feature type="region of interest" description="Disordered" evidence="1">
    <location>
        <begin position="1"/>
        <end position="55"/>
    </location>
</feature>
<keyword evidence="3" id="KW-1185">Reference proteome</keyword>
<dbReference type="Proteomes" id="UP000766570">
    <property type="component" value="Unassembled WGS sequence"/>
</dbReference>
<proteinExistence type="predicted"/>
<reference evidence="2 3" key="1">
    <citation type="submission" date="2021-03" db="EMBL/GenBank/DDBJ databases">
        <title>Sequencing the genomes of 1000 actinobacteria strains.</title>
        <authorList>
            <person name="Klenk H.-P."/>
        </authorList>
    </citation>
    <scope>NUCLEOTIDE SEQUENCE [LARGE SCALE GENOMIC DNA]</scope>
    <source>
        <strain evidence="2 3">DSM 15454</strain>
    </source>
</reference>
<comment type="caution">
    <text evidence="2">The sequence shown here is derived from an EMBL/GenBank/DDBJ whole genome shotgun (WGS) entry which is preliminary data.</text>
</comment>
<organism evidence="2 3">
    <name type="scientific">Paeniglutamicibacter psychrophenolicus</name>
    <dbReference type="NCBI Taxonomy" id="257454"/>
    <lineage>
        <taxon>Bacteria</taxon>
        <taxon>Bacillati</taxon>
        <taxon>Actinomycetota</taxon>
        <taxon>Actinomycetes</taxon>
        <taxon>Micrococcales</taxon>
        <taxon>Micrococcaceae</taxon>
        <taxon>Paeniglutamicibacter</taxon>
    </lineage>
</organism>
<dbReference type="RefSeq" id="WP_209906419.1">
    <property type="nucleotide sequence ID" value="NZ_BAAAMI010000019.1"/>
</dbReference>
<evidence type="ECO:0000313" key="3">
    <source>
        <dbReference type="Proteomes" id="UP000766570"/>
    </source>
</evidence>
<gene>
    <name evidence="2" type="ORF">JOF46_001123</name>
</gene>
<evidence type="ECO:0000256" key="1">
    <source>
        <dbReference type="SAM" id="MobiDB-lite"/>
    </source>
</evidence>
<evidence type="ECO:0000313" key="2">
    <source>
        <dbReference type="EMBL" id="MBP2373211.1"/>
    </source>
</evidence>
<feature type="compositionally biased region" description="Basic and acidic residues" evidence="1">
    <location>
        <begin position="1"/>
        <end position="36"/>
    </location>
</feature>